<dbReference type="Gene3D" id="2.40.128.130">
    <property type="entry name" value="Autotransporter beta-domain"/>
    <property type="match status" value="1"/>
</dbReference>
<evidence type="ECO:0000313" key="4">
    <source>
        <dbReference type="Proteomes" id="UP000648075"/>
    </source>
</evidence>
<dbReference type="InterPro" id="IPR036709">
    <property type="entry name" value="Autotransporte_beta_dom_sf"/>
</dbReference>
<dbReference type="Proteomes" id="UP000648075">
    <property type="component" value="Unassembled WGS sequence"/>
</dbReference>
<feature type="chain" id="PRO_5036742409" evidence="1">
    <location>
        <begin position="24"/>
        <end position="1073"/>
    </location>
</feature>
<dbReference type="SUPFAM" id="SSF103515">
    <property type="entry name" value="Autotransporter"/>
    <property type="match status" value="1"/>
</dbReference>
<feature type="signal peptide" evidence="1">
    <location>
        <begin position="1"/>
        <end position="23"/>
    </location>
</feature>
<proteinExistence type="predicted"/>
<reference evidence="3" key="1">
    <citation type="journal article" date="2014" name="Int. J. Syst. Evol. Microbiol.">
        <title>Complete genome sequence of Corynebacterium casei LMG S-19264T (=DSM 44701T), isolated from a smear-ripened cheese.</title>
        <authorList>
            <consortium name="US DOE Joint Genome Institute (JGI-PGF)"/>
            <person name="Walter F."/>
            <person name="Albersmeier A."/>
            <person name="Kalinowski J."/>
            <person name="Ruckert C."/>
        </authorList>
    </citation>
    <scope>NUCLEOTIDE SEQUENCE</scope>
    <source>
        <strain evidence="3">KCTC 32255</strain>
    </source>
</reference>
<dbReference type="InterPro" id="IPR005546">
    <property type="entry name" value="Autotransporte_beta"/>
</dbReference>
<keyword evidence="4" id="KW-1185">Reference proteome</keyword>
<dbReference type="EMBL" id="BMZA01000003">
    <property type="protein sequence ID" value="GGY98991.1"/>
    <property type="molecule type" value="Genomic_DNA"/>
</dbReference>
<sequence>MRLTLLATTAVIAIAATAPFDHAMAETISTKKTAPIQTSTIKAGTPDAIDIAAAGSVELTGGTAVTMDSNNAVSNAGKILVNPASNANGGAGIVANAGTTGDIVNSGTITIDEPYVATDTDNDGDLDGPYALGSGRYGIRTLGDHTGKISNSGTISVEGNDSAGIALGGTLTGNFTHDGKTTVVGDRAVGVDARQINGNVRLAGTVTAQGKDAIGARFAGDVNGAMVVQGSIGSTGYRNTTAPADASKLDADDLLQGGSALIIEGNVSGGIVLAVPPKNTSTTNPDVDGDGIEDAKEGSARVVTYGAAPAMVIGATDHAIAIGPVAGTASGFGLQIDGSIEGNGVYAGIDGNGLVIGGRGGAVTVANGIGVSGLVAASSNGGDATGLRLGSGASTPELRNSGTIGAVTTSVAGAEARALVIDAGASLPTIRNSGTIKAVAGENGSATAIVDRSGTVSLIENSGAISATGAKADSGRNIAIDLSTNSAGVIVRQTVVGSGFAAPTIVGDIRLGSGNDTVDLADGVLNGAIAFGGGNNTLTLSGDAGQAGNVTFGAGNDAMSLAGTSVYIGAVDFGGGIDSLTLSGTSIFQGSLANSAGLAVAVNGGTLDVRKPTAIASLAVGSGGVLVVTLDKTAGQGTAYTVAGTASFAQGSKLKLRLADIDTAVGNYTVLSAGTLQGAGNLTTDSTLVPFLFKATLATNAPANTIVVNVARRAASELGLNRSQTAAYDGVFAAIGKDSAVEGVFLNITESKTFRQAVASMLPDHAGGAFEGVSQGVRSLTRQMLDPRGPIAYSGNLSVYTTANVWGTDKKEGDSAAYNLTGYAMSLIGEYQTGVGAFSVSGAYLWNRYTQNGLSTNRSDSFEVAAGWRGTWDTISAFARASIGKADFRNKRRFQGDNAGTAVDKTIQGKWNGTFTSLAGGISAEGGTVHFFYRPAVTVDYVRLKEDGYKDSGGGDALDLTVDGRRSSELGVNGGLTLGVDFYGTAKHDDNWLRLETEGGWREILSGGVGKTTARFKDGTAFTLEGEDPDGGWYARLRLFGGMSGLTLGGELGAEQRFDKVNMSLRGTMRVGF</sequence>
<dbReference type="PROSITE" id="PS51208">
    <property type="entry name" value="AUTOTRANSPORTER"/>
    <property type="match status" value="1"/>
</dbReference>
<dbReference type="AlphaFoldDB" id="A0A918PDJ6"/>
<name>A0A918PDJ6_9SPHN</name>
<evidence type="ECO:0000259" key="2">
    <source>
        <dbReference type="PROSITE" id="PS51208"/>
    </source>
</evidence>
<evidence type="ECO:0000256" key="1">
    <source>
        <dbReference type="SAM" id="SignalP"/>
    </source>
</evidence>
<feature type="domain" description="Autotransporter" evidence="2">
    <location>
        <begin position="788"/>
        <end position="1073"/>
    </location>
</feature>
<comment type="caution">
    <text evidence="3">The sequence shown here is derived from an EMBL/GenBank/DDBJ whole genome shotgun (WGS) entry which is preliminary data.</text>
</comment>
<reference evidence="3" key="2">
    <citation type="submission" date="2020-09" db="EMBL/GenBank/DDBJ databases">
        <authorList>
            <person name="Sun Q."/>
            <person name="Kim S."/>
        </authorList>
    </citation>
    <scope>NUCLEOTIDE SEQUENCE</scope>
    <source>
        <strain evidence="3">KCTC 32255</strain>
    </source>
</reference>
<gene>
    <name evidence="3" type="ORF">GCM10011614_12390</name>
</gene>
<dbReference type="RefSeq" id="WP_189620277.1">
    <property type="nucleotide sequence ID" value="NZ_BMZA01000003.1"/>
</dbReference>
<organism evidence="3 4">
    <name type="scientific">Novosphingobium colocasiae</name>
    <dbReference type="NCBI Taxonomy" id="1256513"/>
    <lineage>
        <taxon>Bacteria</taxon>
        <taxon>Pseudomonadati</taxon>
        <taxon>Pseudomonadota</taxon>
        <taxon>Alphaproteobacteria</taxon>
        <taxon>Sphingomonadales</taxon>
        <taxon>Sphingomonadaceae</taxon>
        <taxon>Novosphingobium</taxon>
    </lineage>
</organism>
<protein>
    <submittedName>
        <fullName evidence="3">Autotransporter</fullName>
    </submittedName>
</protein>
<accession>A0A918PDJ6</accession>
<evidence type="ECO:0000313" key="3">
    <source>
        <dbReference type="EMBL" id="GGY98991.1"/>
    </source>
</evidence>
<keyword evidence="1" id="KW-0732">Signal</keyword>